<dbReference type="RefSeq" id="WP_098144782.1">
    <property type="nucleotide sequence ID" value="NZ_NUAP01000064.1"/>
</dbReference>
<evidence type="ECO:0000313" key="2">
    <source>
        <dbReference type="Proteomes" id="UP000220078"/>
    </source>
</evidence>
<protein>
    <submittedName>
        <fullName evidence="1">Uncharacterized protein</fullName>
    </submittedName>
</protein>
<name>A0AB36SY18_9BACI</name>
<accession>A0AB36SY18</accession>
<gene>
    <name evidence="1" type="ORF">CN551_28930</name>
</gene>
<evidence type="ECO:0000313" key="1">
    <source>
        <dbReference type="EMBL" id="PEN83194.1"/>
    </source>
</evidence>
<comment type="caution">
    <text evidence="1">The sequence shown here is derived from an EMBL/GenBank/DDBJ whole genome shotgun (WGS) entry which is preliminary data.</text>
</comment>
<dbReference type="Proteomes" id="UP000220078">
    <property type="component" value="Unassembled WGS sequence"/>
</dbReference>
<sequence length="109" mass="12400">MERQALDLGYIEIDAADRRYFDLPDEKKAAAAKKKKRKRKKKTNYATGFGITSADLVIELNTEGAAENKTLINENLHSSSKINKENKIEITLNNGQDLNNWDYESNKPL</sequence>
<organism evidence="1 2">
    <name type="scientific">Bacillus toyonensis</name>
    <dbReference type="NCBI Taxonomy" id="155322"/>
    <lineage>
        <taxon>Bacteria</taxon>
        <taxon>Bacillati</taxon>
        <taxon>Bacillota</taxon>
        <taxon>Bacilli</taxon>
        <taxon>Bacillales</taxon>
        <taxon>Bacillaceae</taxon>
        <taxon>Bacillus</taxon>
        <taxon>Bacillus cereus group</taxon>
    </lineage>
</organism>
<reference evidence="1 2" key="1">
    <citation type="submission" date="2017-09" db="EMBL/GenBank/DDBJ databases">
        <title>Large-scale bioinformatics analysis of Bacillus genomes uncovers conserved roles of natural products in bacterial physiology.</title>
        <authorList>
            <consortium name="Agbiome Team Llc"/>
            <person name="Bleich R.M."/>
            <person name="Kirk G.J."/>
            <person name="Santa Maria K.C."/>
            <person name="Allen S.E."/>
            <person name="Farag S."/>
            <person name="Shank E.A."/>
            <person name="Bowers A."/>
        </authorList>
    </citation>
    <scope>NUCLEOTIDE SEQUENCE [LARGE SCALE GENOMIC DNA]</scope>
    <source>
        <strain evidence="1 2">AFS027629</strain>
    </source>
</reference>
<proteinExistence type="predicted"/>
<dbReference type="AlphaFoldDB" id="A0AB36SY18"/>
<dbReference type="EMBL" id="NUAP01000064">
    <property type="protein sequence ID" value="PEN83194.1"/>
    <property type="molecule type" value="Genomic_DNA"/>
</dbReference>